<organism evidence="1 2">
    <name type="scientific">Streptomyces argyrophylli</name>
    <dbReference type="NCBI Taxonomy" id="2726118"/>
    <lineage>
        <taxon>Bacteria</taxon>
        <taxon>Bacillati</taxon>
        <taxon>Actinomycetota</taxon>
        <taxon>Actinomycetes</taxon>
        <taxon>Kitasatosporales</taxon>
        <taxon>Streptomycetaceae</taxon>
        <taxon>Streptomyces</taxon>
    </lineage>
</organism>
<evidence type="ECO:0000313" key="2">
    <source>
        <dbReference type="Proteomes" id="UP000502641"/>
    </source>
</evidence>
<sequence>MGLRYGLVQAGPAGPDCLDLSGRGSRSRLRLPSGEQIATGGGTTMAGTETLDRNTWETVLNQMTEEHQGEFVTIEVLDPEVGHQSEADRLPFATLVYDSKDDVVAVSVGGRSPRYPVVLRHLVWHPREIDVATQDIPEPAVRTVDKDGTATLITFFPQESGTES</sequence>
<accession>A0A6M4Q1B0</accession>
<dbReference type="Pfam" id="PF17269">
    <property type="entry name" value="DUF5335"/>
    <property type="match status" value="1"/>
</dbReference>
<evidence type="ECO:0000313" key="1">
    <source>
        <dbReference type="EMBL" id="QJS14780.1"/>
    </source>
</evidence>
<protein>
    <submittedName>
        <fullName evidence="1">DUF5335 domain-containing protein</fullName>
    </submittedName>
</protein>
<dbReference type="InterPro" id="IPR035223">
    <property type="entry name" value="DUF5335"/>
</dbReference>
<reference evidence="1 2" key="1">
    <citation type="submission" date="2020-05" db="EMBL/GenBank/DDBJ databases">
        <authorList>
            <person name="Li K."/>
        </authorList>
    </citation>
    <scope>NUCLEOTIDE SEQUENCE [LARGE SCALE GENOMIC DNA]</scope>
    <source>
        <strain evidence="2">jing01</strain>
    </source>
</reference>
<proteinExistence type="predicted"/>
<dbReference type="EMBL" id="CP053189">
    <property type="protein sequence ID" value="QJS14780.1"/>
    <property type="molecule type" value="Genomic_DNA"/>
</dbReference>
<keyword evidence="2" id="KW-1185">Reference proteome</keyword>
<name>A0A6M4Q1B0_9ACTN</name>
<gene>
    <name evidence="1" type="ORF">HKX69_34910</name>
</gene>
<dbReference type="AlphaFoldDB" id="A0A6M4Q1B0"/>
<dbReference type="KEGG" id="sarg:HKX69_34910"/>
<dbReference type="Proteomes" id="UP000502641">
    <property type="component" value="Chromosome"/>
</dbReference>